<dbReference type="Proteomes" id="UP000037784">
    <property type="component" value="Unassembled WGS sequence"/>
</dbReference>
<accession>A0A0N0RFR8</accession>
<dbReference type="InParanoid" id="A0A0N0RFR8"/>
<keyword evidence="2" id="KW-1185">Reference proteome</keyword>
<evidence type="ECO:0000313" key="2">
    <source>
        <dbReference type="Proteomes" id="UP000037784"/>
    </source>
</evidence>
<organism evidence="1 2">
    <name type="scientific">Ardenticatena maritima</name>
    <dbReference type="NCBI Taxonomy" id="872965"/>
    <lineage>
        <taxon>Bacteria</taxon>
        <taxon>Bacillati</taxon>
        <taxon>Chloroflexota</taxon>
        <taxon>Ardenticatenia</taxon>
        <taxon>Ardenticatenales</taxon>
        <taxon>Ardenticatenaceae</taxon>
        <taxon>Ardenticatena</taxon>
    </lineage>
</organism>
<dbReference type="AlphaFoldDB" id="A0A0N0RFR8"/>
<proteinExistence type="predicted"/>
<gene>
    <name evidence="1" type="ORF">ARMA_2423</name>
</gene>
<evidence type="ECO:0000313" key="1">
    <source>
        <dbReference type="EMBL" id="GAP64000.1"/>
    </source>
</evidence>
<name>A0A0N0RFR8_9CHLR</name>
<reference evidence="1 2" key="1">
    <citation type="journal article" date="2015" name="Genome Announc.">
        <title>Draft Genome Sequence of a Heterotrophic Facultative Anaerobic Thermophilic Bacterium, Ardenticatena maritima Strain 110ST.</title>
        <authorList>
            <person name="Kawaichi S."/>
            <person name="Yoshida T."/>
            <person name="Sako Y."/>
            <person name="Nakamura R."/>
        </authorList>
    </citation>
    <scope>NUCLEOTIDE SEQUENCE [LARGE SCALE GENOMIC DNA]</scope>
    <source>
        <strain evidence="1 2">110S</strain>
    </source>
</reference>
<sequence>MLWRDGEPPAARGWTRATEWVLTEDDHGATWNWRVRIVQGVWGVMRQPLSHPSETWRFTWR</sequence>
<comment type="caution">
    <text evidence="1">The sequence shown here is derived from an EMBL/GenBank/DDBJ whole genome shotgun (WGS) entry which is preliminary data.</text>
</comment>
<protein>
    <submittedName>
        <fullName evidence="1">Uncharacterized protein</fullName>
    </submittedName>
</protein>
<reference evidence="2" key="2">
    <citation type="submission" date="2015-08" db="EMBL/GenBank/DDBJ databases">
        <title>Draft Genome Sequence of a Heterotrophic Facultative Anaerobic Bacterium Ardenticatena maritima Strain 110S.</title>
        <authorList>
            <person name="Kawaichi S."/>
            <person name="Yoshida T."/>
            <person name="Sako Y."/>
            <person name="Nakamura R."/>
        </authorList>
    </citation>
    <scope>NUCLEOTIDE SEQUENCE [LARGE SCALE GENOMIC DNA]</scope>
    <source>
        <strain evidence="2">110S</strain>
    </source>
</reference>
<dbReference type="EMBL" id="BBZA01000219">
    <property type="protein sequence ID" value="GAP64000.1"/>
    <property type="molecule type" value="Genomic_DNA"/>
</dbReference>